<protein>
    <recommendedName>
        <fullName evidence="3">Phage tail assembly protein</fullName>
    </recommendedName>
</protein>
<dbReference type="RefSeq" id="WP_066630750.1">
    <property type="nucleotide sequence ID" value="NZ_FQXL01000064.1"/>
</dbReference>
<name>A0A162QMJ5_9CLOT</name>
<dbReference type="Proteomes" id="UP000076603">
    <property type="component" value="Unassembled WGS sequence"/>
</dbReference>
<dbReference type="PATRIC" id="fig|1121326.3.peg.6070"/>
<keyword evidence="2" id="KW-1185">Reference proteome</keyword>
<dbReference type="OrthoDB" id="1935314at2"/>
<dbReference type="EMBL" id="LWAE01000015">
    <property type="protein sequence ID" value="KZL88715.1"/>
    <property type="molecule type" value="Genomic_DNA"/>
</dbReference>
<reference evidence="1 2" key="1">
    <citation type="submission" date="2016-04" db="EMBL/GenBank/DDBJ databases">
        <title>Genome sequence of Clostridium magnum DSM 2767.</title>
        <authorList>
            <person name="Poehlein A."/>
            <person name="Uhlig R."/>
            <person name="Fischer R."/>
            <person name="Bahl H."/>
            <person name="Daniel R."/>
        </authorList>
    </citation>
    <scope>NUCLEOTIDE SEQUENCE [LARGE SCALE GENOMIC DNA]</scope>
    <source>
        <strain evidence="1 2">DSM 2767</strain>
    </source>
</reference>
<gene>
    <name evidence="1" type="ORF">CLMAG_60040</name>
</gene>
<proteinExistence type="predicted"/>
<evidence type="ECO:0000313" key="1">
    <source>
        <dbReference type="EMBL" id="KZL88715.1"/>
    </source>
</evidence>
<dbReference type="STRING" id="1121326.CLMAG_60040"/>
<dbReference type="AlphaFoldDB" id="A0A162QMJ5"/>
<organism evidence="1 2">
    <name type="scientific">Clostridium magnum DSM 2767</name>
    <dbReference type="NCBI Taxonomy" id="1121326"/>
    <lineage>
        <taxon>Bacteria</taxon>
        <taxon>Bacillati</taxon>
        <taxon>Bacillota</taxon>
        <taxon>Clostridia</taxon>
        <taxon>Eubacteriales</taxon>
        <taxon>Clostridiaceae</taxon>
        <taxon>Clostridium</taxon>
    </lineage>
</organism>
<sequence>MDEKTVNTTNTEATREVTNDLLIKFNKPYVFEGQSYTEIDLSSIENISTKDLVAVDKLFYQTGNIAPSSEMSLAYACIVASKAAGKPLEFFNQLPAKEGIKVKTAVVSFLYN</sequence>
<accession>A0A162QMJ5</accession>
<evidence type="ECO:0000313" key="2">
    <source>
        <dbReference type="Proteomes" id="UP000076603"/>
    </source>
</evidence>
<evidence type="ECO:0008006" key="3">
    <source>
        <dbReference type="Google" id="ProtNLM"/>
    </source>
</evidence>
<comment type="caution">
    <text evidence="1">The sequence shown here is derived from an EMBL/GenBank/DDBJ whole genome shotgun (WGS) entry which is preliminary data.</text>
</comment>